<dbReference type="Pfam" id="PF18907">
    <property type="entry name" value="DUF5662"/>
    <property type="match status" value="1"/>
</dbReference>
<name>A0A6M3LYX9_9ZZZZ</name>
<reference evidence="1" key="1">
    <citation type="submission" date="2020-03" db="EMBL/GenBank/DDBJ databases">
        <title>The deep terrestrial virosphere.</title>
        <authorList>
            <person name="Holmfeldt K."/>
            <person name="Nilsson E."/>
            <person name="Simone D."/>
            <person name="Lopez-Fernandez M."/>
            <person name="Wu X."/>
            <person name="de Brujin I."/>
            <person name="Lundin D."/>
            <person name="Andersson A."/>
            <person name="Bertilsson S."/>
            <person name="Dopson M."/>
        </authorList>
    </citation>
    <scope>NUCLEOTIDE SEQUENCE</scope>
    <source>
        <strain evidence="1">MM415B05855</strain>
    </source>
</reference>
<sequence>MYLLKYLKYVLRHKWYVMLACFQHGLIWRGITHDLSKLRSSEFFPYAWYFYGPEPNTRDESGYYKPTDTGDKAFDFAWLLHQKRNRHHWQFWVLPEDGGGVKVLEMKENDRVEMVCDWIGAGMAISGRRTVRPWWDANRHKMQLHPDTEGWIERWVEMQAKGG</sequence>
<protein>
    <recommendedName>
        <fullName evidence="2">Catalase</fullName>
    </recommendedName>
</protein>
<accession>A0A6M3LYX9</accession>
<dbReference type="AlphaFoldDB" id="A0A6M3LYX9"/>
<proteinExistence type="predicted"/>
<evidence type="ECO:0000313" key="1">
    <source>
        <dbReference type="EMBL" id="QJA97915.1"/>
    </source>
</evidence>
<evidence type="ECO:0008006" key="2">
    <source>
        <dbReference type="Google" id="ProtNLM"/>
    </source>
</evidence>
<dbReference type="EMBL" id="MT143536">
    <property type="protein sequence ID" value="QJA97915.1"/>
    <property type="molecule type" value="Genomic_DNA"/>
</dbReference>
<gene>
    <name evidence="1" type="ORF">MM415B05855_0006</name>
</gene>
<organism evidence="1">
    <name type="scientific">viral metagenome</name>
    <dbReference type="NCBI Taxonomy" id="1070528"/>
    <lineage>
        <taxon>unclassified sequences</taxon>
        <taxon>metagenomes</taxon>
        <taxon>organismal metagenomes</taxon>
    </lineage>
</organism>
<dbReference type="InterPro" id="IPR043721">
    <property type="entry name" value="DUF5662"/>
</dbReference>